<protein>
    <submittedName>
        <fullName evidence="1">Uncharacterized protein</fullName>
    </submittedName>
</protein>
<keyword evidence="2" id="KW-1185">Reference proteome</keyword>
<organism evidence="1 2">
    <name type="scientific">Reticulibacter mediterranei</name>
    <dbReference type="NCBI Taxonomy" id="2778369"/>
    <lineage>
        <taxon>Bacteria</taxon>
        <taxon>Bacillati</taxon>
        <taxon>Chloroflexota</taxon>
        <taxon>Ktedonobacteria</taxon>
        <taxon>Ktedonobacterales</taxon>
        <taxon>Reticulibacteraceae</taxon>
        <taxon>Reticulibacter</taxon>
    </lineage>
</organism>
<dbReference type="EMBL" id="BNJK01000003">
    <property type="protein sequence ID" value="GHP00933.1"/>
    <property type="molecule type" value="Genomic_DNA"/>
</dbReference>
<gene>
    <name evidence="1" type="ORF">KSF_109800</name>
</gene>
<reference evidence="1" key="1">
    <citation type="submission" date="2020-10" db="EMBL/GenBank/DDBJ databases">
        <title>Taxonomic study of unclassified bacteria belonging to the class Ktedonobacteria.</title>
        <authorList>
            <person name="Yabe S."/>
            <person name="Wang C.M."/>
            <person name="Zheng Y."/>
            <person name="Sakai Y."/>
            <person name="Cavaletti L."/>
            <person name="Monciardini P."/>
            <person name="Donadio S."/>
        </authorList>
    </citation>
    <scope>NUCLEOTIDE SEQUENCE</scope>
    <source>
        <strain evidence="1">ID150040</strain>
    </source>
</reference>
<dbReference type="RefSeq" id="WP_220211499.1">
    <property type="nucleotide sequence ID" value="NZ_BNJK01000003.1"/>
</dbReference>
<evidence type="ECO:0000313" key="2">
    <source>
        <dbReference type="Proteomes" id="UP000597444"/>
    </source>
</evidence>
<comment type="caution">
    <text evidence="1">The sequence shown here is derived from an EMBL/GenBank/DDBJ whole genome shotgun (WGS) entry which is preliminary data.</text>
</comment>
<proteinExistence type="predicted"/>
<dbReference type="Proteomes" id="UP000597444">
    <property type="component" value="Unassembled WGS sequence"/>
</dbReference>
<dbReference type="AlphaFoldDB" id="A0A8J3J229"/>
<evidence type="ECO:0000313" key="1">
    <source>
        <dbReference type="EMBL" id="GHP00933.1"/>
    </source>
</evidence>
<name>A0A8J3J229_9CHLR</name>
<accession>A0A8J3J229</accession>
<sequence>MTEDITLTFGPYRNKKLSEIPDRGYIEWLAHSTLHVQPEASEAARAFLEEHPAPPSTQANRSRQPGLAPRTYQEASKLGWMAAKGYGNARATMLAARDKEGFLVVVDEEDDEEHYRLLSVFDNGAIEEASTHFSSMSYAQVEAVLARYPSVEKEHYLLEAAEREEMEADEARRSLFLQSLDGKHTLVLRVWSKNSIDVIIDGRENGSYRLRELNERERRHPQWSKAAAILEPNSDDPFGHPGTRMIGLTPERKALLIQKIQEVTSVQEA</sequence>